<sequence length="108" mass="12331">MHLRGGTRPYLGKAYKIVPGNSVTHMISSVRGPCYVGAKYEAKLKEKKIALRDFELAHADALKKMTDEIKEQEENCKKEKTDLEQHFSAILRESQSRTEVQYSFQKAA</sequence>
<accession>A0AAV7WZR6</accession>
<gene>
    <name evidence="2" type="ORF">NDU88_005941</name>
</gene>
<keyword evidence="3" id="KW-1185">Reference proteome</keyword>
<name>A0AAV7WZR6_PLEWA</name>
<dbReference type="AlphaFoldDB" id="A0AAV7WZR6"/>
<evidence type="ECO:0000256" key="1">
    <source>
        <dbReference type="SAM" id="Coils"/>
    </source>
</evidence>
<proteinExistence type="predicted"/>
<comment type="caution">
    <text evidence="2">The sequence shown here is derived from an EMBL/GenBank/DDBJ whole genome shotgun (WGS) entry which is preliminary data.</text>
</comment>
<keyword evidence="1" id="KW-0175">Coiled coil</keyword>
<evidence type="ECO:0000313" key="3">
    <source>
        <dbReference type="Proteomes" id="UP001066276"/>
    </source>
</evidence>
<feature type="coiled-coil region" evidence="1">
    <location>
        <begin position="59"/>
        <end position="89"/>
    </location>
</feature>
<dbReference type="Proteomes" id="UP001066276">
    <property type="component" value="Chromosome 1_1"/>
</dbReference>
<organism evidence="2 3">
    <name type="scientific">Pleurodeles waltl</name>
    <name type="common">Iberian ribbed newt</name>
    <dbReference type="NCBI Taxonomy" id="8319"/>
    <lineage>
        <taxon>Eukaryota</taxon>
        <taxon>Metazoa</taxon>
        <taxon>Chordata</taxon>
        <taxon>Craniata</taxon>
        <taxon>Vertebrata</taxon>
        <taxon>Euteleostomi</taxon>
        <taxon>Amphibia</taxon>
        <taxon>Batrachia</taxon>
        <taxon>Caudata</taxon>
        <taxon>Salamandroidea</taxon>
        <taxon>Salamandridae</taxon>
        <taxon>Pleurodelinae</taxon>
        <taxon>Pleurodeles</taxon>
    </lineage>
</organism>
<protein>
    <submittedName>
        <fullName evidence="2">Uncharacterized protein</fullName>
    </submittedName>
</protein>
<reference evidence="2" key="1">
    <citation type="journal article" date="2022" name="bioRxiv">
        <title>Sequencing and chromosome-scale assembly of the giantPleurodeles waltlgenome.</title>
        <authorList>
            <person name="Brown T."/>
            <person name="Elewa A."/>
            <person name="Iarovenko S."/>
            <person name="Subramanian E."/>
            <person name="Araus A.J."/>
            <person name="Petzold A."/>
            <person name="Susuki M."/>
            <person name="Suzuki K.-i.T."/>
            <person name="Hayashi T."/>
            <person name="Toyoda A."/>
            <person name="Oliveira C."/>
            <person name="Osipova E."/>
            <person name="Leigh N.D."/>
            <person name="Simon A."/>
            <person name="Yun M.H."/>
        </authorList>
    </citation>
    <scope>NUCLEOTIDE SEQUENCE</scope>
    <source>
        <strain evidence="2">20211129_DDA</strain>
        <tissue evidence="2">Liver</tissue>
    </source>
</reference>
<dbReference type="EMBL" id="JANPWB010000001">
    <property type="protein sequence ID" value="KAJ1218361.1"/>
    <property type="molecule type" value="Genomic_DNA"/>
</dbReference>
<evidence type="ECO:0000313" key="2">
    <source>
        <dbReference type="EMBL" id="KAJ1218361.1"/>
    </source>
</evidence>